<evidence type="ECO:0000256" key="7">
    <source>
        <dbReference type="ARBA" id="ARBA00049244"/>
    </source>
</evidence>
<dbReference type="PANTHER" id="PTHR34388">
    <property type="entry name" value="DNA POLYMERASE III SUBUNIT DELTA"/>
    <property type="match status" value="1"/>
</dbReference>
<keyword evidence="4" id="KW-0235">DNA replication</keyword>
<evidence type="ECO:0000256" key="2">
    <source>
        <dbReference type="ARBA" id="ARBA00022679"/>
    </source>
</evidence>
<dbReference type="EC" id="2.7.7.7" evidence="1"/>
<keyword evidence="9" id="KW-1185">Reference proteome</keyword>
<dbReference type="GO" id="GO:0009360">
    <property type="term" value="C:DNA polymerase III complex"/>
    <property type="evidence" value="ECO:0007669"/>
    <property type="project" value="TreeGrafter"/>
</dbReference>
<dbReference type="InterPro" id="IPR008921">
    <property type="entry name" value="DNA_pol3_clamp-load_cplx_C"/>
</dbReference>
<dbReference type="NCBIfam" id="TIGR01128">
    <property type="entry name" value="holA"/>
    <property type="match status" value="1"/>
</dbReference>
<keyword evidence="5" id="KW-0239">DNA-directed DNA polymerase</keyword>
<dbReference type="Gene3D" id="1.10.8.60">
    <property type="match status" value="1"/>
</dbReference>
<sequence length="337" mass="35211">MKAKPDTLGPRLDKPAPDIRLYLLHGPDEAGAAELAQRLARAMGPEAERIEFEGSGLKARPGALADEAASLSLFGGARYIRVNAMGEESLEAVTLLLSAERAGNPVVALAPSVKGTGKLVKLVSAVSNAYECACYVPDAQAAGRLATALARDHGLRLSHEAAERLAVASGGDRAILAREIEKLALFLDAAPDQPRDAGLPALDAIGADLGEAEMFGAIAAIVGGDAATAGAEVAALEAGGNHSVPLLRMTVRKLLSLAEMRAEIDAGGRPADVIERHRVFFREKQPTMDALRRWSAPQLARAIDRLRQTERATMSGASAGDVLTANVAVAAARSVRR</sequence>
<comment type="catalytic activity">
    <reaction evidence="7">
        <text>DNA(n) + a 2'-deoxyribonucleoside 5'-triphosphate = DNA(n+1) + diphosphate</text>
        <dbReference type="Rhea" id="RHEA:22508"/>
        <dbReference type="Rhea" id="RHEA-COMP:17339"/>
        <dbReference type="Rhea" id="RHEA-COMP:17340"/>
        <dbReference type="ChEBI" id="CHEBI:33019"/>
        <dbReference type="ChEBI" id="CHEBI:61560"/>
        <dbReference type="ChEBI" id="CHEBI:173112"/>
        <dbReference type="EC" id="2.7.7.7"/>
    </reaction>
</comment>
<comment type="caution">
    <text evidence="8">The sequence shown here is derived from an EMBL/GenBank/DDBJ whole genome shotgun (WGS) entry which is preliminary data.</text>
</comment>
<dbReference type="GO" id="GO:0003677">
    <property type="term" value="F:DNA binding"/>
    <property type="evidence" value="ECO:0007669"/>
    <property type="project" value="InterPro"/>
</dbReference>
<dbReference type="GO" id="GO:0006261">
    <property type="term" value="P:DNA-templated DNA replication"/>
    <property type="evidence" value="ECO:0007669"/>
    <property type="project" value="TreeGrafter"/>
</dbReference>
<dbReference type="GO" id="GO:0003887">
    <property type="term" value="F:DNA-directed DNA polymerase activity"/>
    <property type="evidence" value="ECO:0007669"/>
    <property type="project" value="UniProtKB-KW"/>
</dbReference>
<evidence type="ECO:0000313" key="9">
    <source>
        <dbReference type="Proteomes" id="UP000292347"/>
    </source>
</evidence>
<comment type="similarity">
    <text evidence="6">Belongs to the DNA polymerase HolA subunit family.</text>
</comment>
<dbReference type="EMBL" id="SDPT01000003">
    <property type="protein sequence ID" value="RXZ30478.1"/>
    <property type="molecule type" value="Genomic_DNA"/>
</dbReference>
<keyword evidence="2 8" id="KW-0808">Transferase</keyword>
<accession>A0A4Q2IQV6</accession>
<dbReference type="SUPFAM" id="SSF48019">
    <property type="entry name" value="post-AAA+ oligomerization domain-like"/>
    <property type="match status" value="1"/>
</dbReference>
<gene>
    <name evidence="8" type="primary">holA</name>
    <name evidence="8" type="ORF">EO081_14930</name>
</gene>
<proteinExistence type="inferred from homology"/>
<evidence type="ECO:0000256" key="5">
    <source>
        <dbReference type="ARBA" id="ARBA00022932"/>
    </source>
</evidence>
<dbReference type="RefSeq" id="WP_129343001.1">
    <property type="nucleotide sequence ID" value="NZ_JACIDD010000003.1"/>
</dbReference>
<dbReference type="PANTHER" id="PTHR34388:SF1">
    <property type="entry name" value="DNA POLYMERASE III SUBUNIT DELTA"/>
    <property type="match status" value="1"/>
</dbReference>
<evidence type="ECO:0000256" key="4">
    <source>
        <dbReference type="ARBA" id="ARBA00022705"/>
    </source>
</evidence>
<dbReference type="InterPro" id="IPR005790">
    <property type="entry name" value="DNA_polIII_delta"/>
</dbReference>
<protein>
    <recommendedName>
        <fullName evidence="1">DNA-directed DNA polymerase</fullName>
        <ecNumber evidence="1">2.7.7.7</ecNumber>
    </recommendedName>
</protein>
<dbReference type="Gene3D" id="1.20.272.10">
    <property type="match status" value="1"/>
</dbReference>
<reference evidence="8 9" key="1">
    <citation type="submission" date="2019-01" db="EMBL/GenBank/DDBJ databases">
        <title>Sphingomonas mucosissima sp. nov. and Sphingomonas desiccabilis sp. nov., from biological soil crusts in the Colorado Plateau, USA.</title>
        <authorList>
            <person name="Zhu D."/>
        </authorList>
    </citation>
    <scope>NUCLEOTIDE SEQUENCE [LARGE SCALE GENOMIC DNA]</scope>
    <source>
        <strain evidence="8 9">CP1D</strain>
    </source>
</reference>
<evidence type="ECO:0000256" key="6">
    <source>
        <dbReference type="ARBA" id="ARBA00034754"/>
    </source>
</evidence>
<dbReference type="InterPro" id="IPR027417">
    <property type="entry name" value="P-loop_NTPase"/>
</dbReference>
<evidence type="ECO:0000256" key="3">
    <source>
        <dbReference type="ARBA" id="ARBA00022695"/>
    </source>
</evidence>
<dbReference type="Proteomes" id="UP000292347">
    <property type="component" value="Unassembled WGS sequence"/>
</dbReference>
<name>A0A4Q2IQV6_9SPHN</name>
<organism evidence="8 9">
    <name type="scientific">Sphingomonas desiccabilis</name>
    <dbReference type="NCBI Taxonomy" id="429134"/>
    <lineage>
        <taxon>Bacteria</taxon>
        <taxon>Pseudomonadati</taxon>
        <taxon>Pseudomonadota</taxon>
        <taxon>Alphaproteobacteria</taxon>
        <taxon>Sphingomonadales</taxon>
        <taxon>Sphingomonadaceae</taxon>
        <taxon>Sphingomonas</taxon>
    </lineage>
</organism>
<dbReference type="AlphaFoldDB" id="A0A4Q2IQV6"/>
<dbReference type="OrthoDB" id="9804983at2"/>
<keyword evidence="3 8" id="KW-0548">Nucleotidyltransferase</keyword>
<evidence type="ECO:0000313" key="8">
    <source>
        <dbReference type="EMBL" id="RXZ30478.1"/>
    </source>
</evidence>
<dbReference type="SUPFAM" id="SSF52540">
    <property type="entry name" value="P-loop containing nucleoside triphosphate hydrolases"/>
    <property type="match status" value="1"/>
</dbReference>
<evidence type="ECO:0000256" key="1">
    <source>
        <dbReference type="ARBA" id="ARBA00012417"/>
    </source>
</evidence>